<evidence type="ECO:0000313" key="4">
    <source>
        <dbReference type="EMBL" id="KAF1377968.1"/>
    </source>
</evidence>
<comment type="caution">
    <text evidence="4">The sequence shown here is derived from an EMBL/GenBank/DDBJ whole genome shotgun (WGS) entry which is preliminary data.</text>
</comment>
<protein>
    <recommendedName>
        <fullName evidence="3">Chromo domain-containing protein</fullName>
    </recommendedName>
</protein>
<evidence type="ECO:0000313" key="5">
    <source>
        <dbReference type="Proteomes" id="UP000465112"/>
    </source>
</evidence>
<dbReference type="PROSITE" id="PS50013">
    <property type="entry name" value="CHROMO_2"/>
    <property type="match status" value="1"/>
</dbReference>
<comment type="subcellular location">
    <subcellularLocation>
        <location evidence="1">Nucleus</location>
    </subcellularLocation>
</comment>
<dbReference type="EMBL" id="VHII01000017">
    <property type="protein sequence ID" value="KAF1377968.1"/>
    <property type="molecule type" value="Genomic_DNA"/>
</dbReference>
<proteinExistence type="predicted"/>
<evidence type="ECO:0000256" key="2">
    <source>
        <dbReference type="SAM" id="MobiDB-lite"/>
    </source>
</evidence>
<dbReference type="GO" id="GO:0005634">
    <property type="term" value="C:nucleus"/>
    <property type="evidence" value="ECO:0007669"/>
    <property type="project" value="UniProtKB-SubCell"/>
</dbReference>
<keyword evidence="5" id="KW-1185">Reference proteome</keyword>
<evidence type="ECO:0000256" key="1">
    <source>
        <dbReference type="ARBA" id="ARBA00004123"/>
    </source>
</evidence>
<reference evidence="4 5" key="1">
    <citation type="submission" date="2019-06" db="EMBL/GenBank/DDBJ databases">
        <title>A chromosome-scale genome assembly of the European perch, Perca fluviatilis.</title>
        <authorList>
            <person name="Roques C."/>
            <person name="Zahm M."/>
            <person name="Cabau C."/>
            <person name="Klopp C."/>
            <person name="Bouchez O."/>
            <person name="Donnadieu C."/>
            <person name="Kuhl H."/>
            <person name="Gislard M."/>
            <person name="Guendouz S."/>
            <person name="Journot L."/>
            <person name="Haffray P."/>
            <person name="Bestin A."/>
            <person name="Morvezen R."/>
            <person name="Feron R."/>
            <person name="Wen M."/>
            <person name="Jouanno E."/>
            <person name="Herpin A."/>
            <person name="Schartl M."/>
            <person name="Postlethwait J."/>
            <person name="Schaerlinger B."/>
            <person name="Chardard D."/>
            <person name="Lecocq T."/>
            <person name="Poncet C."/>
            <person name="Jaffrelo L."/>
            <person name="Lampietro C."/>
            <person name="Guiguen Y."/>
        </authorList>
    </citation>
    <scope>NUCLEOTIDE SEQUENCE [LARGE SCALE GENOMIC DNA]</scope>
    <source>
        <tissue evidence="4">Blood</tissue>
    </source>
</reference>
<feature type="region of interest" description="Disordered" evidence="2">
    <location>
        <begin position="90"/>
        <end position="115"/>
    </location>
</feature>
<sequence>MMTGPRGSSETKMHRGMVASAQIAVQKLSALGYMPILFFSQRHKGTGKLVANAVTHLPPTQTNMRVLTSMKKAYDFIIKLDDSAHAQLHMEPLPPRKRQTKGREASPSTLAKKKKTKSCKCSRQTIYPYEKILERRMNGGKAAEVKVRWLPCASCGRVWEDTWEPASKFA</sequence>
<feature type="domain" description="Chromo" evidence="3">
    <location>
        <begin position="127"/>
        <end position="170"/>
    </location>
</feature>
<organism evidence="4 5">
    <name type="scientific">Perca fluviatilis</name>
    <name type="common">European perch</name>
    <dbReference type="NCBI Taxonomy" id="8168"/>
    <lineage>
        <taxon>Eukaryota</taxon>
        <taxon>Metazoa</taxon>
        <taxon>Chordata</taxon>
        <taxon>Craniata</taxon>
        <taxon>Vertebrata</taxon>
        <taxon>Euteleostomi</taxon>
        <taxon>Actinopterygii</taxon>
        <taxon>Neopterygii</taxon>
        <taxon>Teleostei</taxon>
        <taxon>Neoteleostei</taxon>
        <taxon>Acanthomorphata</taxon>
        <taxon>Eupercaria</taxon>
        <taxon>Perciformes</taxon>
        <taxon>Percoidei</taxon>
        <taxon>Percidae</taxon>
        <taxon>Percinae</taxon>
        <taxon>Perca</taxon>
    </lineage>
</organism>
<name>A0A6A5EGF3_PERFL</name>
<evidence type="ECO:0000259" key="3">
    <source>
        <dbReference type="PROSITE" id="PS50013"/>
    </source>
</evidence>
<dbReference type="Proteomes" id="UP000465112">
    <property type="component" value="Chromosome 17"/>
</dbReference>
<gene>
    <name evidence="4" type="ORF">PFLUV_G00206320</name>
</gene>
<accession>A0A6A5EGF3</accession>
<dbReference type="AlphaFoldDB" id="A0A6A5EGF3"/>
<dbReference type="CDD" id="cd00024">
    <property type="entry name" value="CD_CSD"/>
    <property type="match status" value="1"/>
</dbReference>
<dbReference type="InterPro" id="IPR000953">
    <property type="entry name" value="Chromo/chromo_shadow_dom"/>
</dbReference>